<dbReference type="InterPro" id="IPR041457">
    <property type="entry name" value="CxC2_KDZ-assoc"/>
</dbReference>
<dbReference type="OrthoDB" id="3149508at2759"/>
<dbReference type="EMBL" id="JANBPK010001021">
    <property type="protein sequence ID" value="KAJ2927245.1"/>
    <property type="molecule type" value="Genomic_DNA"/>
</dbReference>
<evidence type="ECO:0000313" key="4">
    <source>
        <dbReference type="EMBL" id="KAJ2927245.1"/>
    </source>
</evidence>
<evidence type="ECO:0000256" key="1">
    <source>
        <dbReference type="SAM" id="Coils"/>
    </source>
</evidence>
<evidence type="ECO:0000313" key="5">
    <source>
        <dbReference type="Proteomes" id="UP001140091"/>
    </source>
</evidence>
<feature type="domain" description="CxC2-like cysteine cluster KDZ transposase-associated" evidence="3">
    <location>
        <begin position="25"/>
        <end position="105"/>
    </location>
</feature>
<dbReference type="Pfam" id="PF18803">
    <property type="entry name" value="CxC2"/>
    <property type="match status" value="1"/>
</dbReference>
<comment type="caution">
    <text evidence="4">The sequence shown here is derived from an EMBL/GenBank/DDBJ whole genome shotgun (WGS) entry which is preliminary data.</text>
</comment>
<dbReference type="InterPro" id="IPR040521">
    <property type="entry name" value="KDZ"/>
</dbReference>
<dbReference type="Proteomes" id="UP001140091">
    <property type="component" value="Unassembled WGS sequence"/>
</dbReference>
<feature type="non-terminal residue" evidence="4">
    <location>
        <position position="559"/>
    </location>
</feature>
<evidence type="ECO:0000259" key="3">
    <source>
        <dbReference type="Pfam" id="PF18803"/>
    </source>
</evidence>
<dbReference type="PANTHER" id="PTHR33096:SF1">
    <property type="entry name" value="CXC1-LIKE CYSTEINE CLUSTER ASSOCIATED WITH KDZ TRANSPOSASES DOMAIN-CONTAINING PROTEIN"/>
    <property type="match status" value="1"/>
</dbReference>
<keyword evidence="1" id="KW-0175">Coiled coil</keyword>
<reference evidence="4" key="1">
    <citation type="submission" date="2022-06" db="EMBL/GenBank/DDBJ databases">
        <title>Genome Sequence of Candolleomyces eurysporus.</title>
        <authorList>
            <person name="Buettner E."/>
        </authorList>
    </citation>
    <scope>NUCLEOTIDE SEQUENCE</scope>
    <source>
        <strain evidence="4">VTCC 930004</strain>
    </source>
</reference>
<protein>
    <recommendedName>
        <fullName evidence="3">CxC2-like cysteine cluster KDZ transposase-associated domain-containing protein</fullName>
    </recommendedName>
</protein>
<dbReference type="PANTHER" id="PTHR33096">
    <property type="entry name" value="CXC2 DOMAIN-CONTAINING PROTEIN"/>
    <property type="match status" value="1"/>
</dbReference>
<dbReference type="AlphaFoldDB" id="A0A9W8MCT9"/>
<feature type="region of interest" description="Disordered" evidence="2">
    <location>
        <begin position="1"/>
        <end position="21"/>
    </location>
</feature>
<accession>A0A9W8MCT9</accession>
<evidence type="ECO:0000256" key="2">
    <source>
        <dbReference type="SAM" id="MobiDB-lite"/>
    </source>
</evidence>
<dbReference type="Pfam" id="PF18758">
    <property type="entry name" value="KDZ"/>
    <property type="match status" value="1"/>
</dbReference>
<proteinExistence type="predicted"/>
<feature type="coiled-coil region" evidence="1">
    <location>
        <begin position="271"/>
        <end position="298"/>
    </location>
</feature>
<gene>
    <name evidence="4" type="ORF">H1R20_g9845</name>
</gene>
<organism evidence="4 5">
    <name type="scientific">Candolleomyces eurysporus</name>
    <dbReference type="NCBI Taxonomy" id="2828524"/>
    <lineage>
        <taxon>Eukaryota</taxon>
        <taxon>Fungi</taxon>
        <taxon>Dikarya</taxon>
        <taxon>Basidiomycota</taxon>
        <taxon>Agaricomycotina</taxon>
        <taxon>Agaricomycetes</taxon>
        <taxon>Agaricomycetidae</taxon>
        <taxon>Agaricales</taxon>
        <taxon>Agaricineae</taxon>
        <taxon>Psathyrellaceae</taxon>
        <taxon>Candolleomyces</taxon>
    </lineage>
</organism>
<sequence>MMKADPMFSADPSYGAKPSQQALGNGKVMTIVHTNGVHHLPVYPCMCEKKIDIDIQLLHSRLYPASSKDPSTAFTFEALKFFHLIKVQTHLSTENYSTLLRRLTNFIFPDETPDRQRELGRVWQQWNHLINLKRYGFGHTNRDRKPGKGDLALFCAACPQPNENLPDNWKDDPDSWKYRRYLVADGNFVLNHLRSHGLNKDKTVFLADGAGYMTQKARPGAGVTSAEIIESLWSQLNGAANITRTMTVSHRQEMLDACIADINWRKLQGLVPFLIRQLKKAEEERDEAQASFEGVDEAVTPEQRDRWREQMTTANSRRAADPTSMDVYNISVKKVEPKKDVQARLMAQEQANNAQLGVTRWVAQAIELQEHQIQLADLISCHKRSPTPSQSVEIQKKREFILKKLNSIMSEGEVLFPQAKLEEMSGRAPILREICLCNDTCTCADEIAVTSNPRPKPSDVEHSLLPLPSCLDTRPIGWSHIIDVEEELRVGQANEALEALRVEIAHKSYLYRANRGAASTGKKAKTRSYNAIGKVDRGIRNHVKSTLCSKKSNPSTQRQ</sequence>
<keyword evidence="5" id="KW-1185">Reference proteome</keyword>
<name>A0A9W8MCT9_9AGAR</name>